<dbReference type="EMBL" id="JBHSBU010000001">
    <property type="protein sequence ID" value="MFC4161072.1"/>
    <property type="molecule type" value="Genomic_DNA"/>
</dbReference>
<accession>A0ABV8MS42</accession>
<dbReference type="SUPFAM" id="SSF53850">
    <property type="entry name" value="Periplasmic binding protein-like II"/>
    <property type="match status" value="1"/>
</dbReference>
<keyword evidence="3" id="KW-1185">Reference proteome</keyword>
<evidence type="ECO:0000256" key="1">
    <source>
        <dbReference type="SAM" id="SignalP"/>
    </source>
</evidence>
<sequence length="250" mass="28220">MGFDRLFRLLFLCWLGLAALLAQAQAPLRIGTLDIPPFGLRSETGQAEGAFYGLGQRIAALAQEAPDNQLLPTARLYALLQRRQLDLAISSRSLDRDMGLIRLGQVWQFEGVIVYHKDSRLAPRQLNDFSGKQLGRLKDSCPAVARVPGVRIYELSEYGQGLRMLVAKRLDGLCAERYGLLYAARDEPEALFTMAEPFPFLTTPVWVFANPKLDPQRIERLRQAVVQVQREGEMEKQMAPYLPKRIYGSQ</sequence>
<organism evidence="2 3">
    <name type="scientific">Chitinimonas lacunae</name>
    <dbReference type="NCBI Taxonomy" id="1963018"/>
    <lineage>
        <taxon>Bacteria</taxon>
        <taxon>Pseudomonadati</taxon>
        <taxon>Pseudomonadota</taxon>
        <taxon>Betaproteobacteria</taxon>
        <taxon>Neisseriales</taxon>
        <taxon>Chitinibacteraceae</taxon>
        <taxon>Chitinimonas</taxon>
    </lineage>
</organism>
<comment type="caution">
    <text evidence="2">The sequence shown here is derived from an EMBL/GenBank/DDBJ whole genome shotgun (WGS) entry which is preliminary data.</text>
</comment>
<feature type="chain" id="PRO_5045416770" evidence="1">
    <location>
        <begin position="25"/>
        <end position="250"/>
    </location>
</feature>
<evidence type="ECO:0000313" key="3">
    <source>
        <dbReference type="Proteomes" id="UP001595791"/>
    </source>
</evidence>
<name>A0ABV8MS42_9NEIS</name>
<gene>
    <name evidence="2" type="ORF">ACFOW7_17180</name>
</gene>
<dbReference type="RefSeq" id="WP_378166596.1">
    <property type="nucleotide sequence ID" value="NZ_JBHSBU010000001.1"/>
</dbReference>
<protein>
    <submittedName>
        <fullName evidence="2">Substrate-binding periplasmic protein</fullName>
    </submittedName>
</protein>
<reference evidence="3" key="1">
    <citation type="journal article" date="2019" name="Int. J. Syst. Evol. Microbiol.">
        <title>The Global Catalogue of Microorganisms (GCM) 10K type strain sequencing project: providing services to taxonomists for standard genome sequencing and annotation.</title>
        <authorList>
            <consortium name="The Broad Institute Genomics Platform"/>
            <consortium name="The Broad Institute Genome Sequencing Center for Infectious Disease"/>
            <person name="Wu L."/>
            <person name="Ma J."/>
        </authorList>
    </citation>
    <scope>NUCLEOTIDE SEQUENCE [LARGE SCALE GENOMIC DNA]</scope>
    <source>
        <strain evidence="3">LMG 29894</strain>
    </source>
</reference>
<proteinExistence type="predicted"/>
<dbReference type="Proteomes" id="UP001595791">
    <property type="component" value="Unassembled WGS sequence"/>
</dbReference>
<dbReference type="Gene3D" id="3.40.190.10">
    <property type="entry name" value="Periplasmic binding protein-like II"/>
    <property type="match status" value="2"/>
</dbReference>
<keyword evidence="1" id="KW-0732">Signal</keyword>
<feature type="signal peptide" evidence="1">
    <location>
        <begin position="1"/>
        <end position="24"/>
    </location>
</feature>
<evidence type="ECO:0000313" key="2">
    <source>
        <dbReference type="EMBL" id="MFC4161072.1"/>
    </source>
</evidence>